<proteinExistence type="predicted"/>
<evidence type="ECO:0000313" key="1">
    <source>
        <dbReference type="EMBL" id="CAB4220780.1"/>
    </source>
</evidence>
<sequence length="192" mass="22123">MRYSEIIEAIETDDALFGPSAGIEKAWQGVAKYMSWFPKVYTVLRQSGKIYGELRSRTGRSDPEFNEIVAVATPPELVALSAELKKIAKITEWEYQRQRRVDETPNDDMFSHREINRFKIFGLAGIDYSTIEFGDIDRTDYPDLHGYVRYAEFKPGIVPAGHEMLNEDELEDLQDALYLAGDMYDLLYSKLF</sequence>
<dbReference type="EMBL" id="LR797503">
    <property type="protein sequence ID" value="CAB4220780.1"/>
    <property type="molecule type" value="Genomic_DNA"/>
</dbReference>
<reference evidence="1" key="1">
    <citation type="submission" date="2020-05" db="EMBL/GenBank/DDBJ databases">
        <authorList>
            <person name="Chiriac C."/>
            <person name="Salcher M."/>
            <person name="Ghai R."/>
            <person name="Kavagutti S V."/>
        </authorList>
    </citation>
    <scope>NUCLEOTIDE SEQUENCE</scope>
</reference>
<name>A0A6J5SZS5_9CAUD</name>
<gene>
    <name evidence="1" type="ORF">UFOVP1636_44</name>
</gene>
<accession>A0A6J5SZS5</accession>
<organism evidence="1">
    <name type="scientific">uncultured Caudovirales phage</name>
    <dbReference type="NCBI Taxonomy" id="2100421"/>
    <lineage>
        <taxon>Viruses</taxon>
        <taxon>Duplodnaviria</taxon>
        <taxon>Heunggongvirae</taxon>
        <taxon>Uroviricota</taxon>
        <taxon>Caudoviricetes</taxon>
        <taxon>Peduoviridae</taxon>
        <taxon>Maltschvirus</taxon>
        <taxon>Maltschvirus maltsch</taxon>
    </lineage>
</organism>
<protein>
    <submittedName>
        <fullName evidence="1">Uncharacterized protein</fullName>
    </submittedName>
</protein>